<proteinExistence type="predicted"/>
<dbReference type="AlphaFoldDB" id="S7PYE9"/>
<gene>
    <name evidence="1" type="ORF">GLOTRDRAFT_132489</name>
</gene>
<keyword evidence="2" id="KW-1185">Reference proteome</keyword>
<evidence type="ECO:0000313" key="2">
    <source>
        <dbReference type="Proteomes" id="UP000030669"/>
    </source>
</evidence>
<evidence type="ECO:0000313" key="1">
    <source>
        <dbReference type="EMBL" id="EPQ52377.1"/>
    </source>
</evidence>
<protein>
    <recommendedName>
        <fullName evidence="3">F-box domain-containing protein</fullName>
    </recommendedName>
</protein>
<dbReference type="Proteomes" id="UP000030669">
    <property type="component" value="Unassembled WGS sequence"/>
</dbReference>
<evidence type="ECO:0008006" key="3">
    <source>
        <dbReference type="Google" id="ProtNLM"/>
    </source>
</evidence>
<name>S7PYE9_GLOTA</name>
<accession>S7PYE9</accession>
<organism evidence="1 2">
    <name type="scientific">Gloeophyllum trabeum (strain ATCC 11539 / FP-39264 / Madison 617)</name>
    <name type="common">Brown rot fungus</name>
    <dbReference type="NCBI Taxonomy" id="670483"/>
    <lineage>
        <taxon>Eukaryota</taxon>
        <taxon>Fungi</taxon>
        <taxon>Dikarya</taxon>
        <taxon>Basidiomycota</taxon>
        <taxon>Agaricomycotina</taxon>
        <taxon>Agaricomycetes</taxon>
        <taxon>Gloeophyllales</taxon>
        <taxon>Gloeophyllaceae</taxon>
        <taxon>Gloeophyllum</taxon>
    </lineage>
</organism>
<dbReference type="GeneID" id="19302504"/>
<dbReference type="RefSeq" id="XP_007869529.1">
    <property type="nucleotide sequence ID" value="XM_007871338.1"/>
</dbReference>
<reference evidence="1 2" key="1">
    <citation type="journal article" date="2012" name="Science">
        <title>The Paleozoic origin of enzymatic lignin decomposition reconstructed from 31 fungal genomes.</title>
        <authorList>
            <person name="Floudas D."/>
            <person name="Binder M."/>
            <person name="Riley R."/>
            <person name="Barry K."/>
            <person name="Blanchette R.A."/>
            <person name="Henrissat B."/>
            <person name="Martinez A.T."/>
            <person name="Otillar R."/>
            <person name="Spatafora J.W."/>
            <person name="Yadav J.S."/>
            <person name="Aerts A."/>
            <person name="Benoit I."/>
            <person name="Boyd A."/>
            <person name="Carlson A."/>
            <person name="Copeland A."/>
            <person name="Coutinho P.M."/>
            <person name="de Vries R.P."/>
            <person name="Ferreira P."/>
            <person name="Findley K."/>
            <person name="Foster B."/>
            <person name="Gaskell J."/>
            <person name="Glotzer D."/>
            <person name="Gorecki P."/>
            <person name="Heitman J."/>
            <person name="Hesse C."/>
            <person name="Hori C."/>
            <person name="Igarashi K."/>
            <person name="Jurgens J.A."/>
            <person name="Kallen N."/>
            <person name="Kersten P."/>
            <person name="Kohler A."/>
            <person name="Kuees U."/>
            <person name="Kumar T.K.A."/>
            <person name="Kuo A."/>
            <person name="LaButti K."/>
            <person name="Larrondo L.F."/>
            <person name="Lindquist E."/>
            <person name="Ling A."/>
            <person name="Lombard V."/>
            <person name="Lucas S."/>
            <person name="Lundell T."/>
            <person name="Martin R."/>
            <person name="McLaughlin D.J."/>
            <person name="Morgenstern I."/>
            <person name="Morin E."/>
            <person name="Murat C."/>
            <person name="Nagy L.G."/>
            <person name="Nolan M."/>
            <person name="Ohm R.A."/>
            <person name="Patyshakuliyeva A."/>
            <person name="Rokas A."/>
            <person name="Ruiz-Duenas F.J."/>
            <person name="Sabat G."/>
            <person name="Salamov A."/>
            <person name="Samejima M."/>
            <person name="Schmutz J."/>
            <person name="Slot J.C."/>
            <person name="St John F."/>
            <person name="Stenlid J."/>
            <person name="Sun H."/>
            <person name="Sun S."/>
            <person name="Syed K."/>
            <person name="Tsang A."/>
            <person name="Wiebenga A."/>
            <person name="Young D."/>
            <person name="Pisabarro A."/>
            <person name="Eastwood D.C."/>
            <person name="Martin F."/>
            <person name="Cullen D."/>
            <person name="Grigoriev I.V."/>
            <person name="Hibbett D.S."/>
        </authorList>
    </citation>
    <scope>NUCLEOTIDE SEQUENCE [LARGE SCALE GENOMIC DNA]</scope>
    <source>
        <strain evidence="1 2">ATCC 11539</strain>
    </source>
</reference>
<dbReference type="HOGENOM" id="CLU_1402579_0_0_1"/>
<dbReference type="EMBL" id="KB469308">
    <property type="protein sequence ID" value="EPQ52377.1"/>
    <property type="molecule type" value="Genomic_DNA"/>
</dbReference>
<dbReference type="KEGG" id="gtr:GLOTRDRAFT_132489"/>
<sequence>MPSALSFTPLLVRLKIRGNAPIAPPRTWQAVKFLTLRALHDVDLSFCNTDLVGNFMRTICCPVLEQLHMSCAPRLKVTGVPFDNLATVRTIVLICNQHQGTNTMPDYTAANNRLNAQVPGRAPRFRAASLTSPSLTNTARDEFPLLTELLKMLLIGHGVVRQLCLVGGGAETEMFRDLDQYVQLKEGLPHDLDL</sequence>